<protein>
    <submittedName>
        <fullName evidence="2">TerB family tellurite resistance protein</fullName>
    </submittedName>
</protein>
<dbReference type="AlphaFoldDB" id="A0A432XRH6"/>
<accession>A0A432XRH6</accession>
<dbReference type="OrthoDB" id="5294347at2"/>
<dbReference type="CDD" id="cd07313">
    <property type="entry name" value="terB_like_2"/>
    <property type="match status" value="1"/>
</dbReference>
<comment type="caution">
    <text evidence="2">The sequence shown here is derived from an EMBL/GenBank/DDBJ whole genome shotgun (WGS) entry which is preliminary data.</text>
</comment>
<evidence type="ECO:0000313" key="3">
    <source>
        <dbReference type="Proteomes" id="UP000287330"/>
    </source>
</evidence>
<name>A0A432XRH6_9GAMM</name>
<dbReference type="RefSeq" id="WP_110575727.1">
    <property type="nucleotide sequence ID" value="NZ_PIPV01000011.1"/>
</dbReference>
<dbReference type="InterPro" id="IPR007791">
    <property type="entry name" value="DjlA_N"/>
</dbReference>
<dbReference type="InterPro" id="IPR029024">
    <property type="entry name" value="TerB-like"/>
</dbReference>
<proteinExistence type="predicted"/>
<dbReference type="Proteomes" id="UP000287330">
    <property type="component" value="Unassembled WGS sequence"/>
</dbReference>
<reference evidence="3" key="1">
    <citation type="journal article" date="2018" name="Front. Microbiol.">
        <title>Genome-Based Analysis Reveals the Taxonomy and Diversity of the Family Idiomarinaceae.</title>
        <authorList>
            <person name="Liu Y."/>
            <person name="Lai Q."/>
            <person name="Shao Z."/>
        </authorList>
    </citation>
    <scope>NUCLEOTIDE SEQUENCE [LARGE SCALE GENOMIC DNA]</scope>
    <source>
        <strain evidence="3">F23</strain>
    </source>
</reference>
<evidence type="ECO:0000259" key="1">
    <source>
        <dbReference type="Pfam" id="PF05099"/>
    </source>
</evidence>
<sequence length="153" mass="17286">MLQKLKTWLNTRVADESDTRPHFGNLDANETLSLILMMEVALADGQFEQSEHDYLVHELQQDFKQSAESANELIAHAKAHVRDAASLYDATAPLKALAYDDKVMLLESLWQVAYADGALDPHEESMLRKLADLLYIDHADYIRCKLAAQESVQ</sequence>
<evidence type="ECO:0000313" key="2">
    <source>
        <dbReference type="EMBL" id="RUO51326.1"/>
    </source>
</evidence>
<dbReference type="Pfam" id="PF05099">
    <property type="entry name" value="TerB"/>
    <property type="match status" value="1"/>
</dbReference>
<feature type="domain" description="Co-chaperone DjlA N-terminal" evidence="1">
    <location>
        <begin position="34"/>
        <end position="145"/>
    </location>
</feature>
<keyword evidence="3" id="KW-1185">Reference proteome</keyword>
<organism evidence="2 3">
    <name type="scientific">Idiomarina fontislapidosi</name>
    <dbReference type="NCBI Taxonomy" id="263723"/>
    <lineage>
        <taxon>Bacteria</taxon>
        <taxon>Pseudomonadati</taxon>
        <taxon>Pseudomonadota</taxon>
        <taxon>Gammaproteobacteria</taxon>
        <taxon>Alteromonadales</taxon>
        <taxon>Idiomarinaceae</taxon>
        <taxon>Idiomarina</taxon>
    </lineage>
</organism>
<dbReference type="EMBL" id="PIPV01000011">
    <property type="protein sequence ID" value="RUO51326.1"/>
    <property type="molecule type" value="Genomic_DNA"/>
</dbReference>
<gene>
    <name evidence="2" type="ORF">CWE25_11385</name>
</gene>
<dbReference type="Gene3D" id="1.10.3680.10">
    <property type="entry name" value="TerB-like"/>
    <property type="match status" value="1"/>
</dbReference>
<dbReference type="SUPFAM" id="SSF158682">
    <property type="entry name" value="TerB-like"/>
    <property type="match status" value="1"/>
</dbReference>